<dbReference type="PANTHER" id="PTHR44167:SF24">
    <property type="entry name" value="SERINE_THREONINE-PROTEIN KINASE CHK2"/>
    <property type="match status" value="1"/>
</dbReference>
<reference evidence="3" key="1">
    <citation type="submission" date="2020-06" db="EMBL/GenBank/DDBJ databases">
        <title>Draft genome of Bugula neritina, a colonial animal packing powerful symbionts and potential medicines.</title>
        <authorList>
            <person name="Rayko M."/>
        </authorList>
    </citation>
    <scope>NUCLEOTIDE SEQUENCE [LARGE SCALE GENOMIC DNA]</scope>
    <source>
        <strain evidence="3">Kwan_BN1</strain>
    </source>
</reference>
<protein>
    <submittedName>
        <fullName evidence="3">CHEK2</fullName>
    </submittedName>
</protein>
<dbReference type="PROSITE" id="PS00108">
    <property type="entry name" value="PROTEIN_KINASE_ST"/>
    <property type="match status" value="1"/>
</dbReference>
<evidence type="ECO:0000313" key="3">
    <source>
        <dbReference type="EMBL" id="KAF6020205.1"/>
    </source>
</evidence>
<dbReference type="AlphaFoldDB" id="A0A7J7J2A0"/>
<feature type="compositionally biased region" description="Polar residues" evidence="1">
    <location>
        <begin position="235"/>
        <end position="264"/>
    </location>
</feature>
<dbReference type="SMART" id="SM00220">
    <property type="entry name" value="S_TKc"/>
    <property type="match status" value="1"/>
</dbReference>
<sequence length="264" mass="29918">MYNPVQCLVDRSASLLHLHDHNVVHRDLKPENILLSNTLQSYQIVKVTDFGYSCVMDTSSLLKTLCGTPYYIAPEIVVSHGMGGGYTKAVDCWSLGVILYVCITGQPAFTTERKDLCLKDQILQGSYIMKDKYWEHIPGAKDLVKKLLVVDPEKRITLEDVLQHPWFQDDKDMLQKVQKLLNLESSVEGAEKMDHEDVQDRKRRRLGEDNDFRDESTTPLLKDKISKKLEKDETSMSISGDSLVSASVMETTTSCSPNEKQMST</sequence>
<dbReference type="InterPro" id="IPR008271">
    <property type="entry name" value="Ser/Thr_kinase_AS"/>
</dbReference>
<accession>A0A7J7J2A0</accession>
<dbReference type="EMBL" id="VXIV02003186">
    <property type="protein sequence ID" value="KAF6020205.1"/>
    <property type="molecule type" value="Genomic_DNA"/>
</dbReference>
<evidence type="ECO:0000259" key="2">
    <source>
        <dbReference type="PROSITE" id="PS50011"/>
    </source>
</evidence>
<dbReference type="InterPro" id="IPR000719">
    <property type="entry name" value="Prot_kinase_dom"/>
</dbReference>
<dbReference type="PANTHER" id="PTHR44167">
    <property type="entry name" value="OVARIAN-SPECIFIC SERINE/THREONINE-PROTEIN KINASE LOK-RELATED"/>
    <property type="match status" value="1"/>
</dbReference>
<dbReference type="GO" id="GO:0004674">
    <property type="term" value="F:protein serine/threonine kinase activity"/>
    <property type="evidence" value="ECO:0007669"/>
    <property type="project" value="TreeGrafter"/>
</dbReference>
<evidence type="ECO:0000256" key="1">
    <source>
        <dbReference type="SAM" id="MobiDB-lite"/>
    </source>
</evidence>
<organism evidence="3 4">
    <name type="scientific">Bugula neritina</name>
    <name type="common">Brown bryozoan</name>
    <name type="synonym">Sertularia neritina</name>
    <dbReference type="NCBI Taxonomy" id="10212"/>
    <lineage>
        <taxon>Eukaryota</taxon>
        <taxon>Metazoa</taxon>
        <taxon>Spiralia</taxon>
        <taxon>Lophotrochozoa</taxon>
        <taxon>Bryozoa</taxon>
        <taxon>Gymnolaemata</taxon>
        <taxon>Cheilostomatida</taxon>
        <taxon>Flustrina</taxon>
        <taxon>Buguloidea</taxon>
        <taxon>Bugulidae</taxon>
        <taxon>Bugula</taxon>
    </lineage>
</organism>
<dbReference type="PROSITE" id="PS50011">
    <property type="entry name" value="PROTEIN_KINASE_DOM"/>
    <property type="match status" value="1"/>
</dbReference>
<dbReference type="Proteomes" id="UP000593567">
    <property type="component" value="Unassembled WGS sequence"/>
</dbReference>
<dbReference type="GO" id="GO:0005634">
    <property type="term" value="C:nucleus"/>
    <property type="evidence" value="ECO:0007669"/>
    <property type="project" value="TreeGrafter"/>
</dbReference>
<dbReference type="OrthoDB" id="40902at2759"/>
<dbReference type="Gene3D" id="1.10.510.10">
    <property type="entry name" value="Transferase(Phosphotransferase) domain 1"/>
    <property type="match status" value="1"/>
</dbReference>
<keyword evidence="4" id="KW-1185">Reference proteome</keyword>
<feature type="region of interest" description="Disordered" evidence="1">
    <location>
        <begin position="188"/>
        <end position="264"/>
    </location>
</feature>
<comment type="caution">
    <text evidence="3">The sequence shown here is derived from an EMBL/GenBank/DDBJ whole genome shotgun (WGS) entry which is preliminary data.</text>
</comment>
<proteinExistence type="predicted"/>
<feature type="compositionally biased region" description="Basic and acidic residues" evidence="1">
    <location>
        <begin position="189"/>
        <end position="234"/>
    </location>
</feature>
<dbReference type="GO" id="GO:0044773">
    <property type="term" value="P:mitotic DNA damage checkpoint signaling"/>
    <property type="evidence" value="ECO:0007669"/>
    <property type="project" value="TreeGrafter"/>
</dbReference>
<dbReference type="SUPFAM" id="SSF56112">
    <property type="entry name" value="Protein kinase-like (PK-like)"/>
    <property type="match status" value="1"/>
</dbReference>
<feature type="domain" description="Protein kinase" evidence="2">
    <location>
        <begin position="1"/>
        <end position="167"/>
    </location>
</feature>
<dbReference type="Pfam" id="PF00069">
    <property type="entry name" value="Pkinase"/>
    <property type="match status" value="1"/>
</dbReference>
<dbReference type="GO" id="GO:0005737">
    <property type="term" value="C:cytoplasm"/>
    <property type="evidence" value="ECO:0007669"/>
    <property type="project" value="TreeGrafter"/>
</dbReference>
<gene>
    <name evidence="3" type="ORF">EB796_021482</name>
</gene>
<dbReference type="InterPro" id="IPR011009">
    <property type="entry name" value="Kinase-like_dom_sf"/>
</dbReference>
<name>A0A7J7J2A0_BUGNE</name>
<evidence type="ECO:0000313" key="4">
    <source>
        <dbReference type="Proteomes" id="UP000593567"/>
    </source>
</evidence>
<dbReference type="GO" id="GO:0005524">
    <property type="term" value="F:ATP binding"/>
    <property type="evidence" value="ECO:0007669"/>
    <property type="project" value="InterPro"/>
</dbReference>